<gene>
    <name evidence="1" type="ORF">M441DRAFT_45392</name>
</gene>
<organism evidence="1 2">
    <name type="scientific">Trichoderma asperellum (strain ATCC 204424 / CBS 433.97 / NBRC 101777)</name>
    <dbReference type="NCBI Taxonomy" id="1042311"/>
    <lineage>
        <taxon>Eukaryota</taxon>
        <taxon>Fungi</taxon>
        <taxon>Dikarya</taxon>
        <taxon>Ascomycota</taxon>
        <taxon>Pezizomycotina</taxon>
        <taxon>Sordariomycetes</taxon>
        <taxon>Hypocreomycetidae</taxon>
        <taxon>Hypocreales</taxon>
        <taxon>Hypocreaceae</taxon>
        <taxon>Trichoderma</taxon>
    </lineage>
</organism>
<protein>
    <submittedName>
        <fullName evidence="1">Uncharacterized protein</fullName>
    </submittedName>
</protein>
<accession>A0A2T3ZF88</accession>
<dbReference type="AlphaFoldDB" id="A0A2T3ZF88"/>
<dbReference type="EMBL" id="KZ679259">
    <property type="protein sequence ID" value="PTB43443.1"/>
    <property type="molecule type" value="Genomic_DNA"/>
</dbReference>
<dbReference type="Proteomes" id="UP000240493">
    <property type="component" value="Unassembled WGS sequence"/>
</dbReference>
<evidence type="ECO:0000313" key="2">
    <source>
        <dbReference type="Proteomes" id="UP000240493"/>
    </source>
</evidence>
<reference evidence="1 2" key="1">
    <citation type="submission" date="2016-07" db="EMBL/GenBank/DDBJ databases">
        <title>Multiple horizontal gene transfer events from other fungi enriched the ability of initially mycotrophic Trichoderma (Ascomycota) to feed on dead plant biomass.</title>
        <authorList>
            <consortium name="DOE Joint Genome Institute"/>
            <person name="Aerts A."/>
            <person name="Atanasova L."/>
            <person name="Chenthamara K."/>
            <person name="Zhang J."/>
            <person name="Grujic M."/>
            <person name="Henrissat B."/>
            <person name="Kuo A."/>
            <person name="Salamov A."/>
            <person name="Lipzen A."/>
            <person name="Labutti K."/>
            <person name="Barry K."/>
            <person name="Miao Y."/>
            <person name="Rahimi M.J."/>
            <person name="Shen Q."/>
            <person name="Grigoriev I.V."/>
            <person name="Kubicek C.P."/>
            <person name="Druzhinina I.S."/>
        </authorList>
    </citation>
    <scope>NUCLEOTIDE SEQUENCE [LARGE SCALE GENOMIC DNA]</scope>
    <source>
        <strain evidence="1 2">CBS 433.97</strain>
    </source>
</reference>
<evidence type="ECO:0000313" key="1">
    <source>
        <dbReference type="EMBL" id="PTB43443.1"/>
    </source>
</evidence>
<keyword evidence="2" id="KW-1185">Reference proteome</keyword>
<proteinExistence type="predicted"/>
<name>A0A2T3ZF88_TRIA4</name>
<sequence length="159" mass="17516">MAPISSSPLLCSALLYSAPTFPLLLVHAVVAGISEPARPRILLLLALGLPVSSTSMYQDLLSYHPRNAELAWLSSVIHFLSSTRLWSPGYNKPLMAAISLHPCPRHAHRNRHQHPCADTFRGGVKGNKQHTWRRHQLQGQPPMMPPPAPFVACDQCHVG</sequence>